<dbReference type="InterPro" id="IPR002937">
    <property type="entry name" value="Amino_oxidase"/>
</dbReference>
<dbReference type="EC" id="1.4.3.4" evidence="2"/>
<feature type="domain" description="Amine oxidase" evidence="4">
    <location>
        <begin position="99"/>
        <end position="355"/>
    </location>
</feature>
<evidence type="ECO:0000259" key="4">
    <source>
        <dbReference type="Pfam" id="PF01593"/>
    </source>
</evidence>
<comment type="similarity">
    <text evidence="1">Belongs to the flavin monoamine oxidase family.</text>
</comment>
<evidence type="ECO:0000313" key="5">
    <source>
        <dbReference type="EMBL" id="CAD8874694.1"/>
    </source>
</evidence>
<dbReference type="Pfam" id="PF01593">
    <property type="entry name" value="Amino_oxidase"/>
    <property type="match status" value="1"/>
</dbReference>
<name>A0A6U5DJ88_9STRA</name>
<dbReference type="InterPro" id="IPR036188">
    <property type="entry name" value="FAD/NAD-bd_sf"/>
</dbReference>
<dbReference type="PANTHER" id="PTHR43563:SF1">
    <property type="entry name" value="AMINE OXIDASE [FLAVIN-CONTAINING] B"/>
    <property type="match status" value="1"/>
</dbReference>
<dbReference type="Gene3D" id="3.90.660.10">
    <property type="match status" value="1"/>
</dbReference>
<reference evidence="5" key="1">
    <citation type="submission" date="2021-01" db="EMBL/GenBank/DDBJ databases">
        <authorList>
            <person name="Corre E."/>
            <person name="Pelletier E."/>
            <person name="Niang G."/>
            <person name="Scheremetjew M."/>
            <person name="Finn R."/>
            <person name="Kale V."/>
            <person name="Holt S."/>
            <person name="Cochrane G."/>
            <person name="Meng A."/>
            <person name="Brown T."/>
            <person name="Cohen L."/>
        </authorList>
    </citation>
    <scope>NUCLEOTIDE SEQUENCE</scope>
    <source>
        <strain evidence="5">308</strain>
    </source>
</reference>
<protein>
    <recommendedName>
        <fullName evidence="2">monoamine oxidase</fullName>
        <ecNumber evidence="2">1.4.3.4</ecNumber>
    </recommendedName>
</protein>
<dbReference type="Gene3D" id="3.50.50.60">
    <property type="entry name" value="FAD/NAD(P)-binding domain"/>
    <property type="match status" value="2"/>
</dbReference>
<proteinExistence type="inferred from homology"/>
<comment type="catalytic activity">
    <reaction evidence="3">
        <text>a secondary aliphatic amine + O2 + H2O = a primary amine + an aldehyde + H2O2</text>
        <dbReference type="Rhea" id="RHEA:26414"/>
        <dbReference type="ChEBI" id="CHEBI:15377"/>
        <dbReference type="ChEBI" id="CHEBI:15379"/>
        <dbReference type="ChEBI" id="CHEBI:16240"/>
        <dbReference type="ChEBI" id="CHEBI:17478"/>
        <dbReference type="ChEBI" id="CHEBI:58855"/>
        <dbReference type="ChEBI" id="CHEBI:65296"/>
        <dbReference type="EC" id="1.4.3.4"/>
    </reaction>
</comment>
<evidence type="ECO:0000313" key="7">
    <source>
        <dbReference type="EMBL" id="CAD8874696.1"/>
    </source>
</evidence>
<organism evidence="5">
    <name type="scientific">Corethron hystrix</name>
    <dbReference type="NCBI Taxonomy" id="216773"/>
    <lineage>
        <taxon>Eukaryota</taxon>
        <taxon>Sar</taxon>
        <taxon>Stramenopiles</taxon>
        <taxon>Ochrophyta</taxon>
        <taxon>Bacillariophyta</taxon>
        <taxon>Coscinodiscophyceae</taxon>
        <taxon>Corethrophycidae</taxon>
        <taxon>Corethrales</taxon>
        <taxon>Corethraceae</taxon>
        <taxon>Corethron</taxon>
    </lineage>
</organism>
<dbReference type="SUPFAM" id="SSF51905">
    <property type="entry name" value="FAD/NAD(P)-binding domain"/>
    <property type="match status" value="1"/>
</dbReference>
<dbReference type="Pfam" id="PF13450">
    <property type="entry name" value="NAD_binding_8"/>
    <property type="match status" value="1"/>
</dbReference>
<dbReference type="EMBL" id="HBFR01002773">
    <property type="protein sequence ID" value="CAD8874696.1"/>
    <property type="molecule type" value="Transcribed_RNA"/>
</dbReference>
<dbReference type="AlphaFoldDB" id="A0A6U5DJ88"/>
<accession>A0A6U5DJ88</accession>
<dbReference type="EMBL" id="HBFR01002772">
    <property type="protein sequence ID" value="CAD8874695.1"/>
    <property type="molecule type" value="Transcribed_RNA"/>
</dbReference>
<evidence type="ECO:0000256" key="3">
    <source>
        <dbReference type="ARBA" id="ARBA00048448"/>
    </source>
</evidence>
<sequence length="385" mass="42586">MARTNDVLVATDAGESMRTIVVVGAGLSGLVAADAICRAISPCKRSIHVLESRDRVGGRLLSVELPGSQIIDLGATWIWPASNPELDRLAKGLDVPRLSEGDGAFRFERGSQAVALGLADSLRSSENVSIRLQCQVLSVSSLSPAGKIGVSFRNSSSQDENMIADAVFVACPLRLAQEHIFFEPSLGEDLVAAMRSCRTWMAQQGKFVAAYDSTFWKNRRRKFYWEKASVDGPLDVFFEHGDAIWGFLSNERRWRSLDSDDRQHRILLQLRAMLGDEAMSPVAVFEQDWAREAATCSASDAAEAHPWKHPVYGNRDVLSRGHWNSTLWFIGSETSSASTAGFMEGAVEAGRRRVRQYLDTLPTSFAIAQANHKCILHNHQVLHEW</sequence>
<evidence type="ECO:0000256" key="2">
    <source>
        <dbReference type="ARBA" id="ARBA00012804"/>
    </source>
</evidence>
<evidence type="ECO:0000313" key="6">
    <source>
        <dbReference type="EMBL" id="CAD8874695.1"/>
    </source>
</evidence>
<dbReference type="SUPFAM" id="SSF54373">
    <property type="entry name" value="FAD-linked reductases, C-terminal domain"/>
    <property type="match status" value="1"/>
</dbReference>
<dbReference type="PANTHER" id="PTHR43563">
    <property type="entry name" value="AMINE OXIDASE"/>
    <property type="match status" value="1"/>
</dbReference>
<evidence type="ECO:0000256" key="1">
    <source>
        <dbReference type="ARBA" id="ARBA00005995"/>
    </source>
</evidence>
<dbReference type="GO" id="GO:0097621">
    <property type="term" value="F:monoamine oxidase activity"/>
    <property type="evidence" value="ECO:0007669"/>
    <property type="project" value="UniProtKB-EC"/>
</dbReference>
<dbReference type="InterPro" id="IPR050703">
    <property type="entry name" value="Flavin_MAO"/>
</dbReference>
<gene>
    <name evidence="5" type="ORF">CHYS00102_LOCUS1869</name>
    <name evidence="6" type="ORF">CHYS00102_LOCUS1870</name>
    <name evidence="7" type="ORF">CHYS00102_LOCUS1871</name>
</gene>
<dbReference type="EMBL" id="HBFR01002771">
    <property type="protein sequence ID" value="CAD8874694.1"/>
    <property type="molecule type" value="Transcribed_RNA"/>
</dbReference>